<protein>
    <submittedName>
        <fullName evidence="10">Cytosine permease</fullName>
    </submittedName>
</protein>
<feature type="transmembrane region" description="Helical" evidence="9">
    <location>
        <begin position="426"/>
        <end position="448"/>
    </location>
</feature>
<comment type="subcellular location">
    <subcellularLocation>
        <location evidence="1">Membrane</location>
        <topology evidence="1">Multi-pass membrane protein</topology>
    </subcellularLocation>
</comment>
<accession>A0A4V6PDI9</accession>
<feature type="transmembrane region" description="Helical" evidence="9">
    <location>
        <begin position="137"/>
        <end position="157"/>
    </location>
</feature>
<dbReference type="InterPro" id="IPR001248">
    <property type="entry name" value="Pur-cyt_permease"/>
</dbReference>
<keyword evidence="3 7" id="KW-0813">Transport</keyword>
<feature type="transmembrane region" description="Helical" evidence="9">
    <location>
        <begin position="68"/>
        <end position="90"/>
    </location>
</feature>
<feature type="region of interest" description="Disordered" evidence="8">
    <location>
        <begin position="1"/>
        <end position="48"/>
    </location>
</feature>
<feature type="compositionally biased region" description="Polar residues" evidence="8">
    <location>
        <begin position="1"/>
        <end position="19"/>
    </location>
</feature>
<evidence type="ECO:0000313" key="11">
    <source>
        <dbReference type="Proteomes" id="UP000294947"/>
    </source>
</evidence>
<evidence type="ECO:0000256" key="8">
    <source>
        <dbReference type="SAM" id="MobiDB-lite"/>
    </source>
</evidence>
<evidence type="ECO:0000313" key="10">
    <source>
        <dbReference type="EMBL" id="TDD35907.1"/>
    </source>
</evidence>
<dbReference type="GO" id="GO:0022857">
    <property type="term" value="F:transmembrane transporter activity"/>
    <property type="evidence" value="ECO:0007669"/>
    <property type="project" value="InterPro"/>
</dbReference>
<dbReference type="InterPro" id="IPR026030">
    <property type="entry name" value="Pur-cyt_permease_Fcy2/21/22"/>
</dbReference>
<feature type="transmembrane region" description="Helical" evidence="9">
    <location>
        <begin position="350"/>
        <end position="371"/>
    </location>
</feature>
<feature type="transmembrane region" description="Helical" evidence="9">
    <location>
        <begin position="312"/>
        <end position="338"/>
    </location>
</feature>
<dbReference type="Pfam" id="PF02133">
    <property type="entry name" value="Transp_cyt_pur"/>
    <property type="match status" value="1"/>
</dbReference>
<dbReference type="GO" id="GO:0005886">
    <property type="term" value="C:plasma membrane"/>
    <property type="evidence" value="ECO:0007669"/>
    <property type="project" value="TreeGrafter"/>
</dbReference>
<dbReference type="PANTHER" id="PTHR31806">
    <property type="entry name" value="PURINE-CYTOSINE PERMEASE FCY2-RELATED"/>
    <property type="match status" value="1"/>
</dbReference>
<feature type="transmembrane region" description="Helical" evidence="9">
    <location>
        <begin position="460"/>
        <end position="476"/>
    </location>
</feature>
<keyword evidence="6 7" id="KW-0472">Membrane</keyword>
<proteinExistence type="inferred from homology"/>
<sequence>MFATSTSGLIRRQANTNPSVRPREDPMVEDAAQAAPAVAGRPPRGGVEHKGIEAVRDDERHGSPLSAFTLWFAGNLQYSALVVGAIPTAFLGLSFAQAALALVVGTLIGSLLLGVAATMGPQAGAPQMVQSRGPFGYFGNFVPVFLLFLTGFGYFAVNTVLGAYIVRQLFGIPFLWALIAVAVVEIVIAIIGHDFVHRIERMLLGVMAVLFVLITWYGIARGDVGAVGDPGEKTLTGALLMTVAVSSSRTFGWAIGASDYTRYLPRDTSRARLGWSAFLGAAIAGLWMHLLGAAIGTVIFPNSPTDLVTQLIPSGLAIIALIALLASTIAGSVLDIYSGSLALLMADIPLRRWVSALLTGVLGTALGWWAGHVEGEAFGNFQNFLFVVGYWIGPWLGVTLVDFLVHRRDGVEVGTFYDRSRRLGPGLAAFAIGVVASVPFMSQSLYTGPLAAAFPQLGDITYWVGGVVAAVAYYLIKRVRESK</sequence>
<feature type="transmembrane region" description="Helical" evidence="9">
    <location>
        <begin position="96"/>
        <end position="116"/>
    </location>
</feature>
<dbReference type="AlphaFoldDB" id="A0A4V6PDI9"/>
<feature type="transmembrane region" description="Helical" evidence="9">
    <location>
        <begin position="383"/>
        <end position="405"/>
    </location>
</feature>
<keyword evidence="4 9" id="KW-0812">Transmembrane</keyword>
<evidence type="ECO:0000256" key="2">
    <source>
        <dbReference type="ARBA" id="ARBA00008974"/>
    </source>
</evidence>
<feature type="transmembrane region" description="Helical" evidence="9">
    <location>
        <begin position="239"/>
        <end position="256"/>
    </location>
</feature>
<dbReference type="PIRSF" id="PIRSF002744">
    <property type="entry name" value="Pur-cyt_permease"/>
    <property type="match status" value="1"/>
</dbReference>
<dbReference type="Proteomes" id="UP000294947">
    <property type="component" value="Unassembled WGS sequence"/>
</dbReference>
<evidence type="ECO:0000256" key="1">
    <source>
        <dbReference type="ARBA" id="ARBA00004141"/>
    </source>
</evidence>
<evidence type="ECO:0000256" key="7">
    <source>
        <dbReference type="PIRNR" id="PIRNR002744"/>
    </source>
</evidence>
<dbReference type="OrthoDB" id="9809167at2"/>
<evidence type="ECO:0000256" key="6">
    <source>
        <dbReference type="ARBA" id="ARBA00023136"/>
    </source>
</evidence>
<keyword evidence="11" id="KW-1185">Reference proteome</keyword>
<evidence type="ECO:0000256" key="5">
    <source>
        <dbReference type="ARBA" id="ARBA00022989"/>
    </source>
</evidence>
<comment type="similarity">
    <text evidence="2 7">Belongs to the purine-cytosine permease (2.A.39) family.</text>
</comment>
<keyword evidence="5 9" id="KW-1133">Transmembrane helix</keyword>
<gene>
    <name evidence="10" type="ORF">E1288_42630</name>
</gene>
<feature type="transmembrane region" description="Helical" evidence="9">
    <location>
        <begin position="277"/>
        <end position="300"/>
    </location>
</feature>
<feature type="transmembrane region" description="Helical" evidence="9">
    <location>
        <begin position="169"/>
        <end position="190"/>
    </location>
</feature>
<evidence type="ECO:0000256" key="9">
    <source>
        <dbReference type="SAM" id="Phobius"/>
    </source>
</evidence>
<name>A0A4V6PDI9_9PSEU</name>
<dbReference type="PANTHER" id="PTHR31806:SF1">
    <property type="entry name" value="PURINE-CYTOSINE PERMEASE FCY2-RELATED"/>
    <property type="match status" value="1"/>
</dbReference>
<organism evidence="10 11">
    <name type="scientific">Saccharopolyspora elongata</name>
    <dbReference type="NCBI Taxonomy" id="2530387"/>
    <lineage>
        <taxon>Bacteria</taxon>
        <taxon>Bacillati</taxon>
        <taxon>Actinomycetota</taxon>
        <taxon>Actinomycetes</taxon>
        <taxon>Pseudonocardiales</taxon>
        <taxon>Pseudonocardiaceae</taxon>
        <taxon>Saccharopolyspora</taxon>
    </lineage>
</organism>
<feature type="compositionally biased region" description="Low complexity" evidence="8">
    <location>
        <begin position="31"/>
        <end position="45"/>
    </location>
</feature>
<evidence type="ECO:0000256" key="4">
    <source>
        <dbReference type="ARBA" id="ARBA00022692"/>
    </source>
</evidence>
<reference evidence="10 11" key="1">
    <citation type="submission" date="2019-03" db="EMBL/GenBank/DDBJ databases">
        <title>Draft genome sequences of novel Actinobacteria.</title>
        <authorList>
            <person name="Sahin N."/>
            <person name="Ay H."/>
            <person name="Saygin H."/>
        </authorList>
    </citation>
    <scope>NUCLEOTIDE SEQUENCE [LARGE SCALE GENOMIC DNA]</scope>
    <source>
        <strain evidence="10 11">7K502</strain>
    </source>
</reference>
<comment type="caution">
    <text evidence="10">The sequence shown here is derived from an EMBL/GenBank/DDBJ whole genome shotgun (WGS) entry which is preliminary data.</text>
</comment>
<dbReference type="Gene3D" id="1.10.4160.10">
    <property type="entry name" value="Hydantoin permease"/>
    <property type="match status" value="1"/>
</dbReference>
<feature type="transmembrane region" description="Helical" evidence="9">
    <location>
        <begin position="202"/>
        <end position="219"/>
    </location>
</feature>
<evidence type="ECO:0000256" key="3">
    <source>
        <dbReference type="ARBA" id="ARBA00022448"/>
    </source>
</evidence>
<dbReference type="EMBL" id="SMKW01000117">
    <property type="protein sequence ID" value="TDD35907.1"/>
    <property type="molecule type" value="Genomic_DNA"/>
</dbReference>